<reference evidence="1 2" key="1">
    <citation type="submission" date="2019-07" db="EMBL/GenBank/DDBJ databases">
        <title>Description of 53C-WASEF.</title>
        <authorList>
            <person name="Pitt A."/>
            <person name="Hahn M.W."/>
        </authorList>
    </citation>
    <scope>NUCLEOTIDE SEQUENCE [LARGE SCALE GENOMIC DNA]</scope>
    <source>
        <strain evidence="1 2">53C-WASEF</strain>
    </source>
</reference>
<dbReference type="AlphaFoldDB" id="A0A556QGI7"/>
<organism evidence="1 2">
    <name type="scientific">Rariglobus hedericola</name>
    <dbReference type="NCBI Taxonomy" id="2597822"/>
    <lineage>
        <taxon>Bacteria</taxon>
        <taxon>Pseudomonadati</taxon>
        <taxon>Verrucomicrobiota</taxon>
        <taxon>Opitutia</taxon>
        <taxon>Opitutales</taxon>
        <taxon>Opitutaceae</taxon>
        <taxon>Rariglobus</taxon>
    </lineage>
</organism>
<sequence>MNSRIYECHVMHARFIPKPHRFAYRIFMLAIDLDELPALHRHLKLLSVNRANLYAFRENDYLPTSEPIHNQSEKSVCNLISYKPVDSSVVPSPVATPLLSAGLSLKGRVLAYLAVHGVDLGPGGRIELITLPRVFGYLFNPVSFYYCYDASGTCVAAISEVTNTFREMKPYFLGPETFRASASTGHSGAFHLRIPKNFYVSPFSDVDVAFDFNLRPPSEKLTIQIDDYAGTQRTLTSTLTGPARPLTDSRLAWFTLKYPLITLRIIGLIHWHALLLYFKKIPWFNKAARAADQRDLYRPHGSVSHRQSDSPTP</sequence>
<evidence type="ECO:0000313" key="2">
    <source>
        <dbReference type="Proteomes" id="UP000315648"/>
    </source>
</evidence>
<proteinExistence type="predicted"/>
<dbReference type="Pfam" id="PF07103">
    <property type="entry name" value="DUF1365"/>
    <property type="match status" value="1"/>
</dbReference>
<dbReference type="PANTHER" id="PTHR33973:SF4">
    <property type="entry name" value="OS07G0153300 PROTEIN"/>
    <property type="match status" value="1"/>
</dbReference>
<accession>A0A556QGI7</accession>
<comment type="caution">
    <text evidence="1">The sequence shown here is derived from an EMBL/GenBank/DDBJ whole genome shotgun (WGS) entry which is preliminary data.</text>
</comment>
<dbReference type="OrthoDB" id="9778801at2"/>
<gene>
    <name evidence="1" type="ORF">FPL22_15880</name>
</gene>
<evidence type="ECO:0000313" key="1">
    <source>
        <dbReference type="EMBL" id="TSJ75744.1"/>
    </source>
</evidence>
<dbReference type="EMBL" id="VMBG01000003">
    <property type="protein sequence ID" value="TSJ75744.1"/>
    <property type="molecule type" value="Genomic_DNA"/>
</dbReference>
<keyword evidence="2" id="KW-1185">Reference proteome</keyword>
<dbReference type="RefSeq" id="WP_144354017.1">
    <property type="nucleotide sequence ID" value="NZ_CBCRVV010000004.1"/>
</dbReference>
<name>A0A556QGI7_9BACT</name>
<dbReference type="InterPro" id="IPR010775">
    <property type="entry name" value="DUF1365"/>
</dbReference>
<protein>
    <submittedName>
        <fullName evidence="1">DUF1365 domain-containing protein</fullName>
    </submittedName>
</protein>
<dbReference type="Proteomes" id="UP000315648">
    <property type="component" value="Unassembled WGS sequence"/>
</dbReference>
<dbReference type="PANTHER" id="PTHR33973">
    <property type="entry name" value="OS07G0153300 PROTEIN"/>
    <property type="match status" value="1"/>
</dbReference>